<dbReference type="GO" id="GO:0005085">
    <property type="term" value="F:guanyl-nucleotide exchange factor activity"/>
    <property type="evidence" value="ECO:0007669"/>
    <property type="project" value="UniProtKB-UniRule"/>
</dbReference>
<evidence type="ECO:0000256" key="3">
    <source>
        <dbReference type="SAM" id="MobiDB-lite"/>
    </source>
</evidence>
<feature type="region of interest" description="Disordered" evidence="3">
    <location>
        <begin position="125"/>
        <end position="203"/>
    </location>
</feature>
<dbReference type="InterPro" id="IPR038937">
    <property type="entry name" value="RopGEF"/>
</dbReference>
<dbReference type="Gramene" id="FCD_00018158-RA">
    <property type="protein sequence ID" value="FCD_00018158-RA:cds"/>
    <property type="gene ID" value="FCD_00018158"/>
</dbReference>
<dbReference type="AlphaFoldDB" id="A0AA88DIY0"/>
<comment type="caution">
    <text evidence="5">The sequence shown here is derived from an EMBL/GenBank/DDBJ whole genome shotgun (WGS) entry which is preliminary data.</text>
</comment>
<dbReference type="Proteomes" id="UP001187192">
    <property type="component" value="Unassembled WGS sequence"/>
</dbReference>
<dbReference type="PROSITE" id="PS51334">
    <property type="entry name" value="PRONE"/>
    <property type="match status" value="1"/>
</dbReference>
<keyword evidence="1 2" id="KW-0344">Guanine-nucleotide releasing factor</keyword>
<dbReference type="FunFam" id="1.20.58.2010:FF:000001">
    <property type="entry name" value="Rop guanine nucleotide exchange factor 14"/>
    <property type="match status" value="1"/>
</dbReference>
<evidence type="ECO:0000313" key="5">
    <source>
        <dbReference type="EMBL" id="GMN47769.1"/>
    </source>
</evidence>
<accession>A0AA88DIY0</accession>
<dbReference type="FunFam" id="1.20.58.2010:FF:000004">
    <property type="entry name" value="Rop guanine nucleotide exchange factor 1"/>
    <property type="match status" value="1"/>
</dbReference>
<evidence type="ECO:0000256" key="1">
    <source>
        <dbReference type="ARBA" id="ARBA00022658"/>
    </source>
</evidence>
<dbReference type="EMBL" id="BTGU01000026">
    <property type="protein sequence ID" value="GMN47769.1"/>
    <property type="molecule type" value="Genomic_DNA"/>
</dbReference>
<protein>
    <recommendedName>
        <fullName evidence="4">PRONE domain-containing protein</fullName>
    </recommendedName>
</protein>
<feature type="domain" description="PRONE" evidence="4">
    <location>
        <begin position="201"/>
        <end position="583"/>
    </location>
</feature>
<dbReference type="PANTHER" id="PTHR33101">
    <property type="entry name" value="ROP GUANINE NUCLEOTIDE EXCHANGE FACTOR 1"/>
    <property type="match status" value="1"/>
</dbReference>
<gene>
    <name evidence="5" type="ORF">TIFTF001_016944</name>
</gene>
<feature type="compositionally biased region" description="Basic and acidic residues" evidence="3">
    <location>
        <begin position="186"/>
        <end position="203"/>
    </location>
</feature>
<proteinExistence type="predicted"/>
<name>A0AA88DIY0_FICCA</name>
<dbReference type="Pfam" id="PF03759">
    <property type="entry name" value="PRONE"/>
    <property type="match status" value="1"/>
</dbReference>
<keyword evidence="6" id="KW-1185">Reference proteome</keyword>
<sequence>MDGTFTRQEGRSEERGEETQLGTRRLKLCSNPFSVLGVWVSKNLRNLYCKARFSSISGFCYSRRIEFFDGNVVNNSVFFVSDCCFLEEEEQMSSVISEFLGDKKDGVEEKSENVSNVGTFGDLIAEKGRGSSSSSDFLTSETTGHEEEEEEEEEQSHSSSEESSSSPATLGWPVDKPEAQDCTSQCREEPGEKSHLDDSKLEKKGSELSEIELMKERFSKLLLGEDMSGCGNGVSTALAISNAITNLCATLFGQLWRLEPLPQEKKLMWRREMEWLLCVSDHIVELIPSWQTFPDGSKLEVMTCRPRADLYVNLPALRKLDNMLLDILDGFENTEFWYVDQGILAPDADGSSSFRRTLQRQEEKWWLPVPRVPPGGLHEDTRKQLQHKRDCTNQILKAAMAINSITLADMEIPESYLESLPKNGKACLGDLIYRYISSDQFYPECLLDCLDLSSEHQAIEIANRVEASMYMWRRKVNSKPAGNASRSSSRSSWEMVKELMMDAEKRELLAERAESLLLCLKQRFPGLPQTALDMSKIQYNKDVGKSILESYSRVLESLAFNIVARIDDLLYVDDLTKHSDQFSSITKVGLLSQNGAPMSYSVPVPSTPYKTAFTTPSFSPARLVSPTRGDRSPFIMSGKIPQRGLGVKKVLTEYLSIETKRNVYASPNRKADAISKKEPSQAGTEQSVRDRFEKDDI</sequence>
<feature type="compositionally biased region" description="Low complexity" evidence="3">
    <location>
        <begin position="131"/>
        <end position="142"/>
    </location>
</feature>
<dbReference type="Gene3D" id="1.20.58.2010">
    <property type="entry name" value="PRONE domain, subdomain 1"/>
    <property type="match status" value="2"/>
</dbReference>
<dbReference type="PANTHER" id="PTHR33101:SF14">
    <property type="entry name" value="ROP GUANINE NUCLEOTIDE EXCHANGE FACTOR 7"/>
    <property type="match status" value="1"/>
</dbReference>
<reference evidence="5" key="1">
    <citation type="submission" date="2023-07" db="EMBL/GenBank/DDBJ databases">
        <title>draft genome sequence of fig (Ficus carica).</title>
        <authorList>
            <person name="Takahashi T."/>
            <person name="Nishimura K."/>
        </authorList>
    </citation>
    <scope>NUCLEOTIDE SEQUENCE</scope>
</reference>
<feature type="compositionally biased region" description="Basic and acidic residues" evidence="3">
    <location>
        <begin position="687"/>
        <end position="697"/>
    </location>
</feature>
<feature type="region of interest" description="Disordered" evidence="3">
    <location>
        <begin position="666"/>
        <end position="697"/>
    </location>
</feature>
<dbReference type="GO" id="GO:0005886">
    <property type="term" value="C:plasma membrane"/>
    <property type="evidence" value="ECO:0007669"/>
    <property type="project" value="UniProtKB-ARBA"/>
</dbReference>
<organism evidence="5 6">
    <name type="scientific">Ficus carica</name>
    <name type="common">Common fig</name>
    <dbReference type="NCBI Taxonomy" id="3494"/>
    <lineage>
        <taxon>Eukaryota</taxon>
        <taxon>Viridiplantae</taxon>
        <taxon>Streptophyta</taxon>
        <taxon>Embryophyta</taxon>
        <taxon>Tracheophyta</taxon>
        <taxon>Spermatophyta</taxon>
        <taxon>Magnoliopsida</taxon>
        <taxon>eudicotyledons</taxon>
        <taxon>Gunneridae</taxon>
        <taxon>Pentapetalae</taxon>
        <taxon>rosids</taxon>
        <taxon>fabids</taxon>
        <taxon>Rosales</taxon>
        <taxon>Moraceae</taxon>
        <taxon>Ficeae</taxon>
        <taxon>Ficus</taxon>
    </lineage>
</organism>
<feature type="compositionally biased region" description="Basic and acidic residues" evidence="3">
    <location>
        <begin position="669"/>
        <end position="679"/>
    </location>
</feature>
<dbReference type="InterPro" id="IPR005512">
    <property type="entry name" value="PRONE_dom"/>
</dbReference>
<evidence type="ECO:0000313" key="6">
    <source>
        <dbReference type="Proteomes" id="UP001187192"/>
    </source>
</evidence>
<evidence type="ECO:0000259" key="4">
    <source>
        <dbReference type="PROSITE" id="PS51334"/>
    </source>
</evidence>
<evidence type="ECO:0000256" key="2">
    <source>
        <dbReference type="PROSITE-ProRule" id="PRU00663"/>
    </source>
</evidence>